<dbReference type="FunFam" id="1.20.58.1040:FF:000001">
    <property type="entry name" value="Glucan endo-1,3-beta-glucosidase 4"/>
    <property type="match status" value="1"/>
</dbReference>
<feature type="signal peptide" evidence="8">
    <location>
        <begin position="1"/>
        <end position="21"/>
    </location>
</feature>
<keyword evidence="3" id="KW-0449">Lipoprotein</keyword>
<organism evidence="10 11">
    <name type="scientific">Zostera marina</name>
    <name type="common">Eelgrass</name>
    <dbReference type="NCBI Taxonomy" id="29655"/>
    <lineage>
        <taxon>Eukaryota</taxon>
        <taxon>Viridiplantae</taxon>
        <taxon>Streptophyta</taxon>
        <taxon>Embryophyta</taxon>
        <taxon>Tracheophyta</taxon>
        <taxon>Spermatophyta</taxon>
        <taxon>Magnoliopsida</taxon>
        <taxon>Liliopsida</taxon>
        <taxon>Zosteraceae</taxon>
        <taxon>Zostera</taxon>
    </lineage>
</organism>
<protein>
    <submittedName>
        <fullName evidence="10">CBM43-containing protein</fullName>
    </submittedName>
</protein>
<evidence type="ECO:0000259" key="9">
    <source>
        <dbReference type="SMART" id="SM00768"/>
    </source>
</evidence>
<evidence type="ECO:0000313" key="10">
    <source>
        <dbReference type="EMBL" id="KMZ64961.1"/>
    </source>
</evidence>
<dbReference type="EMBL" id="LFYR01001079">
    <property type="protein sequence ID" value="KMZ64961.1"/>
    <property type="molecule type" value="Genomic_DNA"/>
</dbReference>
<evidence type="ECO:0000256" key="3">
    <source>
        <dbReference type="ARBA" id="ARBA00022622"/>
    </source>
</evidence>
<dbReference type="GO" id="GO:0005886">
    <property type="term" value="C:plasma membrane"/>
    <property type="evidence" value="ECO:0007669"/>
    <property type="project" value="UniProtKB-SubCell"/>
</dbReference>
<keyword evidence="5" id="KW-0472">Membrane</keyword>
<dbReference type="Pfam" id="PF07983">
    <property type="entry name" value="X8"/>
    <property type="match status" value="1"/>
</dbReference>
<dbReference type="PANTHER" id="PTHR31044:SF25">
    <property type="entry name" value="PLASMODESMATA CALLOSE-BINDING PROTEIN 3"/>
    <property type="match status" value="1"/>
</dbReference>
<sequence length="172" mass="17780">MAAAVLVFLLIVFAITGGSDATWCVCRSDVSDTALQKTIDYACGTGADCSPIHKKGGCFEPDTVRAHCSYAANSYFQKKGQSNGTCDFSGTATLTNTDPSYNPCTYPSSLSTAGASGTTSSSSNSFTPGNGLVGFGPSGSLSTDSGEGRSEVLKKAFFLISLSFFFSMAVIM</sequence>
<feature type="domain" description="X8" evidence="9">
    <location>
        <begin position="22"/>
        <end position="106"/>
    </location>
</feature>
<name>A0A0K9P7E6_ZOSMR</name>
<gene>
    <name evidence="10" type="ORF">ZOSMA_340G00070</name>
</gene>
<evidence type="ECO:0000256" key="5">
    <source>
        <dbReference type="ARBA" id="ARBA00023136"/>
    </source>
</evidence>
<keyword evidence="6" id="KW-1015">Disulfide bond</keyword>
<evidence type="ECO:0000256" key="8">
    <source>
        <dbReference type="SAM" id="SignalP"/>
    </source>
</evidence>
<dbReference type="SMART" id="SM00768">
    <property type="entry name" value="X8"/>
    <property type="match status" value="1"/>
</dbReference>
<dbReference type="GO" id="GO:0098552">
    <property type="term" value="C:side of membrane"/>
    <property type="evidence" value="ECO:0007669"/>
    <property type="project" value="UniProtKB-KW"/>
</dbReference>
<evidence type="ECO:0000256" key="4">
    <source>
        <dbReference type="ARBA" id="ARBA00022729"/>
    </source>
</evidence>
<feature type="chain" id="PRO_5005527323" evidence="8">
    <location>
        <begin position="22"/>
        <end position="172"/>
    </location>
</feature>
<keyword evidence="2" id="KW-1003">Cell membrane</keyword>
<keyword evidence="3" id="KW-0336">GPI-anchor</keyword>
<evidence type="ECO:0000256" key="6">
    <source>
        <dbReference type="ARBA" id="ARBA00023157"/>
    </source>
</evidence>
<comment type="subcellular location">
    <subcellularLocation>
        <location evidence="1">Cell membrane</location>
        <topology evidence="1">Lipid-anchor</topology>
        <topology evidence="1">GPI-anchor</topology>
    </subcellularLocation>
</comment>
<evidence type="ECO:0000256" key="7">
    <source>
        <dbReference type="ARBA" id="ARBA00023180"/>
    </source>
</evidence>
<accession>A0A0K9P7E6</accession>
<dbReference type="PANTHER" id="PTHR31044">
    <property type="entry name" value="BETA-1,3 GLUCANASE"/>
    <property type="match status" value="1"/>
</dbReference>
<keyword evidence="7" id="KW-0325">Glycoprotein</keyword>
<dbReference type="Proteomes" id="UP000036987">
    <property type="component" value="Unassembled WGS sequence"/>
</dbReference>
<comment type="caution">
    <text evidence="10">The sequence shown here is derived from an EMBL/GenBank/DDBJ whole genome shotgun (WGS) entry which is preliminary data.</text>
</comment>
<dbReference type="AlphaFoldDB" id="A0A0K9P7E6"/>
<dbReference type="Gene3D" id="1.20.58.1040">
    <property type="match status" value="1"/>
</dbReference>
<evidence type="ECO:0000313" key="11">
    <source>
        <dbReference type="Proteomes" id="UP000036987"/>
    </source>
</evidence>
<evidence type="ECO:0000256" key="1">
    <source>
        <dbReference type="ARBA" id="ARBA00004609"/>
    </source>
</evidence>
<dbReference type="OMA" id="KQSCFNP"/>
<dbReference type="InterPro" id="IPR012946">
    <property type="entry name" value="X8"/>
</dbReference>
<evidence type="ECO:0000256" key="2">
    <source>
        <dbReference type="ARBA" id="ARBA00022475"/>
    </source>
</evidence>
<dbReference type="InterPro" id="IPR044788">
    <property type="entry name" value="X8_dom_prot"/>
</dbReference>
<reference evidence="11" key="1">
    <citation type="journal article" date="2016" name="Nature">
        <title>The genome of the seagrass Zostera marina reveals angiosperm adaptation to the sea.</title>
        <authorList>
            <person name="Olsen J.L."/>
            <person name="Rouze P."/>
            <person name="Verhelst B."/>
            <person name="Lin Y.-C."/>
            <person name="Bayer T."/>
            <person name="Collen J."/>
            <person name="Dattolo E."/>
            <person name="De Paoli E."/>
            <person name="Dittami S."/>
            <person name="Maumus F."/>
            <person name="Michel G."/>
            <person name="Kersting A."/>
            <person name="Lauritano C."/>
            <person name="Lohaus R."/>
            <person name="Toepel M."/>
            <person name="Tonon T."/>
            <person name="Vanneste K."/>
            <person name="Amirebrahimi M."/>
            <person name="Brakel J."/>
            <person name="Bostroem C."/>
            <person name="Chovatia M."/>
            <person name="Grimwood J."/>
            <person name="Jenkins J.W."/>
            <person name="Jueterbock A."/>
            <person name="Mraz A."/>
            <person name="Stam W.T."/>
            <person name="Tice H."/>
            <person name="Bornberg-Bauer E."/>
            <person name="Green P.J."/>
            <person name="Pearson G.A."/>
            <person name="Procaccini G."/>
            <person name="Duarte C.M."/>
            <person name="Schmutz J."/>
            <person name="Reusch T.B.H."/>
            <person name="Van de Peer Y."/>
        </authorList>
    </citation>
    <scope>NUCLEOTIDE SEQUENCE [LARGE SCALE GENOMIC DNA]</scope>
    <source>
        <strain evidence="11">cv. Finnish</strain>
    </source>
</reference>
<dbReference type="OrthoDB" id="1930814at2759"/>
<keyword evidence="11" id="KW-1185">Reference proteome</keyword>
<proteinExistence type="predicted"/>
<keyword evidence="4 8" id="KW-0732">Signal</keyword>
<dbReference type="GO" id="GO:0009506">
    <property type="term" value="C:plasmodesma"/>
    <property type="evidence" value="ECO:0007669"/>
    <property type="project" value="UniProtKB-ARBA"/>
</dbReference>